<name>A0A0P0WNA0_ORYSJ</name>
<proteinExistence type="predicted"/>
<sequence length="123" mass="13497">MGAGAAMWGRRDEGGVARRFFAIRRGARCDGGADYGGGSRLPHIAAPAPTALHRVSAAHRSPPRRHCAYALPLFQVASPADYLAIPNPNPRRRRVAPPPPLLPRIPPPFLLPPTCHRRRHPWQ</sequence>
<evidence type="ECO:0000256" key="1">
    <source>
        <dbReference type="SAM" id="MobiDB-lite"/>
    </source>
</evidence>
<organism evidence="2 3">
    <name type="scientific">Oryza sativa subsp. japonica</name>
    <name type="common">Rice</name>
    <dbReference type="NCBI Taxonomy" id="39947"/>
    <lineage>
        <taxon>Eukaryota</taxon>
        <taxon>Viridiplantae</taxon>
        <taxon>Streptophyta</taxon>
        <taxon>Embryophyta</taxon>
        <taxon>Tracheophyta</taxon>
        <taxon>Spermatophyta</taxon>
        <taxon>Magnoliopsida</taxon>
        <taxon>Liliopsida</taxon>
        <taxon>Poales</taxon>
        <taxon>Poaceae</taxon>
        <taxon>BOP clade</taxon>
        <taxon>Oryzoideae</taxon>
        <taxon>Oryzeae</taxon>
        <taxon>Oryzinae</taxon>
        <taxon>Oryza</taxon>
        <taxon>Oryza sativa</taxon>
    </lineage>
</organism>
<accession>A0A0P0WNA0</accession>
<keyword evidence="3" id="KW-1185">Reference proteome</keyword>
<evidence type="ECO:0000313" key="2">
    <source>
        <dbReference type="EMBL" id="BAS94331.1"/>
    </source>
</evidence>
<reference evidence="2 3" key="2">
    <citation type="journal article" date="2013" name="Plant Cell Physiol.">
        <title>Rice Annotation Project Database (RAP-DB): an integrative and interactive database for rice genomics.</title>
        <authorList>
            <person name="Sakai H."/>
            <person name="Lee S.S."/>
            <person name="Tanaka T."/>
            <person name="Numa H."/>
            <person name="Kim J."/>
            <person name="Kawahara Y."/>
            <person name="Wakimoto H."/>
            <person name="Yang C.C."/>
            <person name="Iwamoto M."/>
            <person name="Abe T."/>
            <person name="Yamada Y."/>
            <person name="Muto A."/>
            <person name="Inokuchi H."/>
            <person name="Ikemura T."/>
            <person name="Matsumoto T."/>
            <person name="Sasaki T."/>
            <person name="Itoh T."/>
        </authorList>
    </citation>
    <scope>NUCLEOTIDE SEQUENCE [LARGE SCALE GENOMIC DNA]</scope>
    <source>
        <strain evidence="3">cv. Nipponbare</strain>
    </source>
</reference>
<reference evidence="3" key="1">
    <citation type="journal article" date="2005" name="Nature">
        <title>The map-based sequence of the rice genome.</title>
        <authorList>
            <consortium name="International rice genome sequencing project (IRGSP)"/>
            <person name="Matsumoto T."/>
            <person name="Wu J."/>
            <person name="Kanamori H."/>
            <person name="Katayose Y."/>
            <person name="Fujisawa M."/>
            <person name="Namiki N."/>
            <person name="Mizuno H."/>
            <person name="Yamamoto K."/>
            <person name="Antonio B.A."/>
            <person name="Baba T."/>
            <person name="Sakata K."/>
            <person name="Nagamura Y."/>
            <person name="Aoki H."/>
            <person name="Arikawa K."/>
            <person name="Arita K."/>
            <person name="Bito T."/>
            <person name="Chiden Y."/>
            <person name="Fujitsuka N."/>
            <person name="Fukunaka R."/>
            <person name="Hamada M."/>
            <person name="Harada C."/>
            <person name="Hayashi A."/>
            <person name="Hijishita S."/>
            <person name="Honda M."/>
            <person name="Hosokawa S."/>
            <person name="Ichikawa Y."/>
            <person name="Idonuma A."/>
            <person name="Iijima M."/>
            <person name="Ikeda M."/>
            <person name="Ikeno M."/>
            <person name="Ito K."/>
            <person name="Ito S."/>
            <person name="Ito T."/>
            <person name="Ito Y."/>
            <person name="Ito Y."/>
            <person name="Iwabuchi A."/>
            <person name="Kamiya K."/>
            <person name="Karasawa W."/>
            <person name="Kurita K."/>
            <person name="Katagiri S."/>
            <person name="Kikuta A."/>
            <person name="Kobayashi H."/>
            <person name="Kobayashi N."/>
            <person name="Machita K."/>
            <person name="Maehara T."/>
            <person name="Masukawa M."/>
            <person name="Mizubayashi T."/>
            <person name="Mukai Y."/>
            <person name="Nagasaki H."/>
            <person name="Nagata Y."/>
            <person name="Naito S."/>
            <person name="Nakashima M."/>
            <person name="Nakama Y."/>
            <person name="Nakamichi Y."/>
            <person name="Nakamura M."/>
            <person name="Meguro A."/>
            <person name="Negishi M."/>
            <person name="Ohta I."/>
            <person name="Ohta T."/>
            <person name="Okamoto M."/>
            <person name="Ono N."/>
            <person name="Saji S."/>
            <person name="Sakaguchi M."/>
            <person name="Sakai K."/>
            <person name="Shibata M."/>
            <person name="Shimokawa T."/>
            <person name="Song J."/>
            <person name="Takazaki Y."/>
            <person name="Terasawa K."/>
            <person name="Tsugane M."/>
            <person name="Tsuji K."/>
            <person name="Ueda S."/>
            <person name="Waki K."/>
            <person name="Yamagata H."/>
            <person name="Yamamoto M."/>
            <person name="Yamamoto S."/>
            <person name="Yamane H."/>
            <person name="Yoshiki S."/>
            <person name="Yoshihara R."/>
            <person name="Yukawa K."/>
            <person name="Zhong H."/>
            <person name="Yano M."/>
            <person name="Yuan Q."/>
            <person name="Ouyang S."/>
            <person name="Liu J."/>
            <person name="Jones K.M."/>
            <person name="Gansberger K."/>
            <person name="Moffat K."/>
            <person name="Hill J."/>
            <person name="Bera J."/>
            <person name="Fadrosh D."/>
            <person name="Jin S."/>
            <person name="Johri S."/>
            <person name="Kim M."/>
            <person name="Overton L."/>
            <person name="Reardon M."/>
            <person name="Tsitrin T."/>
            <person name="Vuong H."/>
            <person name="Weaver B."/>
            <person name="Ciecko A."/>
            <person name="Tallon L."/>
            <person name="Jackson J."/>
            <person name="Pai G."/>
            <person name="Aken S.V."/>
            <person name="Utterback T."/>
            <person name="Reidmuller S."/>
            <person name="Feldblyum T."/>
            <person name="Hsiao J."/>
            <person name="Zismann V."/>
            <person name="Iobst S."/>
            <person name="de Vazeille A.R."/>
            <person name="Buell C.R."/>
            <person name="Ying K."/>
            <person name="Li Y."/>
            <person name="Lu T."/>
            <person name="Huang Y."/>
            <person name="Zhao Q."/>
            <person name="Feng Q."/>
            <person name="Zhang L."/>
            <person name="Zhu J."/>
            <person name="Weng Q."/>
            <person name="Mu J."/>
            <person name="Lu Y."/>
            <person name="Fan D."/>
            <person name="Liu Y."/>
            <person name="Guan J."/>
            <person name="Zhang Y."/>
            <person name="Yu S."/>
            <person name="Liu X."/>
            <person name="Zhang Y."/>
            <person name="Hong G."/>
            <person name="Han B."/>
            <person name="Choisne N."/>
            <person name="Demange N."/>
            <person name="Orjeda G."/>
            <person name="Samain S."/>
            <person name="Cattolico L."/>
            <person name="Pelletier E."/>
            <person name="Couloux A."/>
            <person name="Segurens B."/>
            <person name="Wincker P."/>
            <person name="D'Hont A."/>
            <person name="Scarpelli C."/>
            <person name="Weissenbach J."/>
            <person name="Salanoubat M."/>
            <person name="Quetier F."/>
            <person name="Yu Y."/>
            <person name="Kim H.R."/>
            <person name="Rambo T."/>
            <person name="Currie J."/>
            <person name="Collura K."/>
            <person name="Luo M."/>
            <person name="Yang T."/>
            <person name="Ammiraju J.S.S."/>
            <person name="Engler F."/>
            <person name="Soderlund C."/>
            <person name="Wing R.A."/>
            <person name="Palmer L.E."/>
            <person name="de la Bastide M."/>
            <person name="Spiegel L."/>
            <person name="Nascimento L."/>
            <person name="Zutavern T."/>
            <person name="O'Shaughnessy A."/>
            <person name="Dike S."/>
            <person name="Dedhia N."/>
            <person name="Preston R."/>
            <person name="Balija V."/>
            <person name="McCombie W.R."/>
            <person name="Chow T."/>
            <person name="Chen H."/>
            <person name="Chung M."/>
            <person name="Chen C."/>
            <person name="Shaw J."/>
            <person name="Wu H."/>
            <person name="Hsiao K."/>
            <person name="Chao Y."/>
            <person name="Chu M."/>
            <person name="Cheng C."/>
            <person name="Hour A."/>
            <person name="Lee P."/>
            <person name="Lin S."/>
            <person name="Lin Y."/>
            <person name="Liou J."/>
            <person name="Liu S."/>
            <person name="Hsing Y."/>
            <person name="Raghuvanshi S."/>
            <person name="Mohanty A."/>
            <person name="Bharti A.K."/>
            <person name="Gaur A."/>
            <person name="Gupta V."/>
            <person name="Kumar D."/>
            <person name="Ravi V."/>
            <person name="Vij S."/>
            <person name="Kapur A."/>
            <person name="Khurana P."/>
            <person name="Khurana P."/>
            <person name="Khurana J.P."/>
            <person name="Tyagi A.K."/>
            <person name="Gaikwad K."/>
            <person name="Singh A."/>
            <person name="Dalal V."/>
            <person name="Srivastava S."/>
            <person name="Dixit A."/>
            <person name="Pal A.K."/>
            <person name="Ghazi I.A."/>
            <person name="Yadav M."/>
            <person name="Pandit A."/>
            <person name="Bhargava A."/>
            <person name="Sureshbabu K."/>
            <person name="Batra K."/>
            <person name="Sharma T.R."/>
            <person name="Mohapatra T."/>
            <person name="Singh N.K."/>
            <person name="Messing J."/>
            <person name="Nelson A.B."/>
            <person name="Fuks G."/>
            <person name="Kavchok S."/>
            <person name="Keizer G."/>
            <person name="Linton E."/>
            <person name="Llaca V."/>
            <person name="Song R."/>
            <person name="Tanyolac B."/>
            <person name="Young S."/>
            <person name="Ho-Il K."/>
            <person name="Hahn J.H."/>
            <person name="Sangsakoo G."/>
            <person name="Vanavichit A."/>
            <person name="de Mattos Luiz.A.T."/>
            <person name="Zimmer P.D."/>
            <person name="Malone G."/>
            <person name="Dellagostin O."/>
            <person name="de Oliveira A.C."/>
            <person name="Bevan M."/>
            <person name="Bancroft I."/>
            <person name="Minx P."/>
            <person name="Cordum H."/>
            <person name="Wilson R."/>
            <person name="Cheng Z."/>
            <person name="Jin W."/>
            <person name="Jiang J."/>
            <person name="Leong S.A."/>
            <person name="Iwama H."/>
            <person name="Gojobori T."/>
            <person name="Itoh T."/>
            <person name="Niimura Y."/>
            <person name="Fujii Y."/>
            <person name="Habara T."/>
            <person name="Sakai H."/>
            <person name="Sato Y."/>
            <person name="Wilson G."/>
            <person name="Kumar K."/>
            <person name="McCouch S."/>
            <person name="Juretic N."/>
            <person name="Hoen D."/>
            <person name="Wright S."/>
            <person name="Bruskiewich R."/>
            <person name="Bureau T."/>
            <person name="Miyao A."/>
            <person name="Hirochika H."/>
            <person name="Nishikawa T."/>
            <person name="Kadowaki K."/>
            <person name="Sugiura M."/>
            <person name="Burr B."/>
            <person name="Sasaki T."/>
        </authorList>
    </citation>
    <scope>NUCLEOTIDE SEQUENCE [LARGE SCALE GENOMIC DNA]</scope>
    <source>
        <strain evidence="3">cv. Nipponbare</strain>
    </source>
</reference>
<dbReference type="EMBL" id="AP014961">
    <property type="protein sequence ID" value="BAS94331.1"/>
    <property type="molecule type" value="Genomic_DNA"/>
</dbReference>
<evidence type="ECO:0000313" key="3">
    <source>
        <dbReference type="Proteomes" id="UP000059680"/>
    </source>
</evidence>
<protein>
    <submittedName>
        <fullName evidence="2">Os05g0452400 protein</fullName>
    </submittedName>
</protein>
<feature type="compositionally biased region" description="Pro residues" evidence="1">
    <location>
        <begin position="96"/>
        <end position="111"/>
    </location>
</feature>
<dbReference type="AlphaFoldDB" id="A0A0P0WNA0"/>
<dbReference type="Proteomes" id="UP000059680">
    <property type="component" value="Chromosome 5"/>
</dbReference>
<feature type="region of interest" description="Disordered" evidence="1">
    <location>
        <begin position="88"/>
        <end position="123"/>
    </location>
</feature>
<dbReference type="PaxDb" id="39947-A0A0P0WNA0"/>
<gene>
    <name evidence="2" type="ordered locus">Os05g0452400</name>
    <name evidence="2" type="ORF">OSNPB_050452400</name>
</gene>
<dbReference type="InParanoid" id="A0A0P0WNA0"/>
<reference evidence="2 3" key="3">
    <citation type="journal article" date="2013" name="Rice">
        <title>Improvement of the Oryza sativa Nipponbare reference genome using next generation sequence and optical map data.</title>
        <authorList>
            <person name="Kawahara Y."/>
            <person name="de la Bastide M."/>
            <person name="Hamilton J.P."/>
            <person name="Kanamori H."/>
            <person name="McCombie W.R."/>
            <person name="Ouyang S."/>
            <person name="Schwartz D.C."/>
            <person name="Tanaka T."/>
            <person name="Wu J."/>
            <person name="Zhou S."/>
            <person name="Childs K.L."/>
            <person name="Davidson R.M."/>
            <person name="Lin H."/>
            <person name="Quesada-Ocampo L."/>
            <person name="Vaillancourt B."/>
            <person name="Sakai H."/>
            <person name="Lee S.S."/>
            <person name="Kim J."/>
            <person name="Numa H."/>
            <person name="Itoh T."/>
            <person name="Buell C.R."/>
            <person name="Matsumoto T."/>
        </authorList>
    </citation>
    <scope>NUCLEOTIDE SEQUENCE [LARGE SCALE GENOMIC DNA]</scope>
    <source>
        <strain evidence="3">cv. Nipponbare</strain>
    </source>
</reference>